<evidence type="ECO:0000313" key="6">
    <source>
        <dbReference type="EMBL" id="JAA76023.1"/>
    </source>
</evidence>
<dbReference type="VEuPathDB" id="VectorBase:RPRC003029"/>
<evidence type="ECO:0000256" key="2">
    <source>
        <dbReference type="ARBA" id="ARBA00009430"/>
    </source>
</evidence>
<dbReference type="HOGENOM" id="CLU_034953_0_0_1"/>
<dbReference type="EMBL" id="GAHY01001487">
    <property type="protein sequence ID" value="JAA76023.1"/>
    <property type="molecule type" value="mRNA"/>
</dbReference>
<dbReference type="GO" id="GO:0000428">
    <property type="term" value="C:DNA-directed RNA polymerase complex"/>
    <property type="evidence" value="ECO:0007669"/>
    <property type="project" value="UniProtKB-KW"/>
</dbReference>
<keyword evidence="5" id="KW-0539">Nucleus</keyword>
<organism evidence="6">
    <name type="scientific">Rhodnius prolixus</name>
    <name type="common">Triatomid bug</name>
    <dbReference type="NCBI Taxonomy" id="13249"/>
    <lineage>
        <taxon>Eukaryota</taxon>
        <taxon>Metazoa</taxon>
        <taxon>Ecdysozoa</taxon>
        <taxon>Arthropoda</taxon>
        <taxon>Hexapoda</taxon>
        <taxon>Insecta</taxon>
        <taxon>Pterygota</taxon>
        <taxon>Neoptera</taxon>
        <taxon>Paraneoptera</taxon>
        <taxon>Hemiptera</taxon>
        <taxon>Heteroptera</taxon>
        <taxon>Panheteroptera</taxon>
        <taxon>Cimicomorpha</taxon>
        <taxon>Reduviidae</taxon>
        <taxon>Triatominae</taxon>
        <taxon>Rhodnius</taxon>
    </lineage>
</organism>
<evidence type="ECO:0000256" key="4">
    <source>
        <dbReference type="ARBA" id="ARBA00023163"/>
    </source>
</evidence>
<protein>
    <submittedName>
        <fullName evidence="6">Putative dna-directed rna polymerase i subunit rpa49</fullName>
    </submittedName>
</protein>
<comment type="subcellular location">
    <subcellularLocation>
        <location evidence="1">Nucleus</location>
        <location evidence="1">Nucleolus</location>
    </subcellularLocation>
</comment>
<evidence type="ECO:0000256" key="3">
    <source>
        <dbReference type="ARBA" id="ARBA00022478"/>
    </source>
</evidence>
<dbReference type="InterPro" id="IPR009668">
    <property type="entry name" value="RNA_pol-assoc_fac_A49-like"/>
</dbReference>
<dbReference type="AlphaFoldDB" id="R4G870"/>
<dbReference type="GO" id="GO:0006351">
    <property type="term" value="P:DNA-templated transcription"/>
    <property type="evidence" value="ECO:0007669"/>
    <property type="project" value="InterPro"/>
</dbReference>
<comment type="similarity">
    <text evidence="2">Belongs to the eukaryotic RPA49/POLR1E RNA polymerase subunit family.</text>
</comment>
<dbReference type="Pfam" id="PF06870">
    <property type="entry name" value="RNA_pol_I_A49"/>
    <property type="match status" value="1"/>
</dbReference>
<sequence length="382" mass="43555">MEMEHSSDMTTIDSYFTTSSTSPCLVSFEYGSLVKNEASNLRCNMYKDKKESIEQMLVVSKGNQCYKGKLNSNALCQTLLLVRNKRTNKARIFSAYSCLLQNALKERNQQKSIDSTSEKSDYVNDLNMVFGSRKAKRYSELSMRMKITNSISQDEAKQILAEMKGQAKDIIDLKASSEDAVLQLLPPCNRDATSPEDVYKAEDILSEMEMNSLDKAVSLLNDENEKKSEFCKRIIIKIDAEENTDKLKLLIYADSLLRFVNMGAIEIKNKNCLRKQWYQRRVIGTKILNDFTVLTGNTRNRPVSYKDKAVCYLMVLILLACNYKLNLELISSLLKGYHQKKLLQLCKTVGLVASTEGKQKVYMLKVPLPKLPALPFKKKQPF</sequence>
<name>R4G870_RHOPR</name>
<accession>R4G870</accession>
<dbReference type="PANTHER" id="PTHR14440">
    <property type="entry name" value="DNA-DIRECTED RNA POLYMERASE I SUBUNIT RPA49"/>
    <property type="match status" value="1"/>
</dbReference>
<evidence type="ECO:0000256" key="1">
    <source>
        <dbReference type="ARBA" id="ARBA00004604"/>
    </source>
</evidence>
<dbReference type="GO" id="GO:0005730">
    <property type="term" value="C:nucleolus"/>
    <property type="evidence" value="ECO:0007669"/>
    <property type="project" value="UniProtKB-SubCell"/>
</dbReference>
<proteinExistence type="evidence at transcript level"/>
<reference evidence="6" key="1">
    <citation type="submission" date="2013-04" db="EMBL/GenBank/DDBJ databases">
        <title>An insight into the transcriptome of the digestive tract of the blood sucking bug, Rhodnius prolixus.</title>
        <authorList>
            <person name="Ribeiro J.M.C."/>
            <person name="Genta F.A."/>
            <person name="Sorgine M.H.F."/>
            <person name="Paiva-Silva G.O."/>
            <person name="Majerowicz D."/>
            <person name="Medeiros M."/>
            <person name="Koerich L."/>
            <person name="Terra W.R."/>
            <person name="Ferreira C."/>
            <person name="Pimentel A.C."/>
            <person name="Bisch P.M."/>
            <person name="Diniz M.M.P."/>
            <person name="Nascimento R."/>
            <person name="Salmon D."/>
            <person name="Silber A.M."/>
            <person name="Alves M."/>
            <person name="Oliveira M.F."/>
            <person name="Gondim K.C."/>
            <person name="Silva Neto M.A.C."/>
            <person name="Atella G.C."/>
            <person name="Araujo H."/>
            <person name="Dias F.S."/>
            <person name="Polycarpo C.R."/>
            <person name="Fampa P."/>
            <person name="Melo A.C."/>
            <person name="Tanaka A.S."/>
            <person name="Balczun C."/>
            <person name="Oliveira J.H.M."/>
            <person name="Goncalves R."/>
            <person name="Lazoski C."/>
            <person name="Pereira M.A."/>
            <person name="Rivera-Pomar R."/>
            <person name="Diambra L."/>
            <person name="Schaub G.A."/>
            <person name="Garcia E.S."/>
            <person name="Azambuja P."/>
            <person name="Braz G.R.C."/>
            <person name="Oliveira P.L."/>
        </authorList>
    </citation>
    <scope>NUCLEOTIDE SEQUENCE</scope>
</reference>
<keyword evidence="3 6" id="KW-0240">DNA-directed RNA polymerase</keyword>
<evidence type="ECO:0000256" key="5">
    <source>
        <dbReference type="ARBA" id="ARBA00023242"/>
    </source>
</evidence>
<dbReference type="GO" id="GO:0003677">
    <property type="term" value="F:DNA binding"/>
    <property type="evidence" value="ECO:0007669"/>
    <property type="project" value="InterPro"/>
</dbReference>
<keyword evidence="4" id="KW-0804">Transcription</keyword>